<comment type="caution">
    <text evidence="2">The sequence shown here is derived from an EMBL/GenBank/DDBJ whole genome shotgun (WGS) entry which is preliminary data.</text>
</comment>
<dbReference type="InterPro" id="IPR036388">
    <property type="entry name" value="WH-like_DNA-bd_sf"/>
</dbReference>
<keyword evidence="3" id="KW-1185">Reference proteome</keyword>
<accession>A0A840LBS2</accession>
<dbReference type="SMART" id="SM00421">
    <property type="entry name" value="HTH_LUXR"/>
    <property type="match status" value="1"/>
</dbReference>
<dbReference type="InterPro" id="IPR016032">
    <property type="entry name" value="Sig_transdc_resp-reg_C-effctor"/>
</dbReference>
<dbReference type="Gene3D" id="1.10.10.10">
    <property type="entry name" value="Winged helix-like DNA-binding domain superfamily/Winged helix DNA-binding domain"/>
    <property type="match status" value="1"/>
</dbReference>
<dbReference type="EMBL" id="JACHLP010000008">
    <property type="protein sequence ID" value="MBB4845181.1"/>
    <property type="molecule type" value="Genomic_DNA"/>
</dbReference>
<dbReference type="SUPFAM" id="SSF46894">
    <property type="entry name" value="C-terminal effector domain of the bipartite response regulators"/>
    <property type="match status" value="1"/>
</dbReference>
<dbReference type="GO" id="GO:0003677">
    <property type="term" value="F:DNA binding"/>
    <property type="evidence" value="ECO:0007669"/>
    <property type="project" value="UniProtKB-KW"/>
</dbReference>
<protein>
    <submittedName>
        <fullName evidence="2">DNA-binding response OmpR family regulator/DNA-binding CsgD family transcriptional regulator</fullName>
    </submittedName>
</protein>
<dbReference type="Proteomes" id="UP000562027">
    <property type="component" value="Unassembled WGS sequence"/>
</dbReference>
<sequence length="379" mass="39667">MSSAADSLPPPARAAFQPGQPVGAQVLLFVCGAQPLAAGPQPRHLLQEVLEESGFDVQVLWLDASAPAGLSGLKRWDAPLRPEALLIEVAGEQEAQAYALVQQLKVAFGSTPLAMVGGAGGAVQMAAALAAGVVDYLARPLRPREVLACLARLIQGARAQGLGAPQPQASAKQVLDAFGNASLVVQERDGRCVWHSSLARELMQQYFSGGHFERGRLPPELLLWLHREALRRRAGADSKSITVLPQAHAGATPKAPAVLALGPKRLSFALHAMDADSVGEGCWLIVLRESDDAALLHGLIHAFGLVAREAELLYWAAKGKDARELAAVLGGSAAEVQAGLQAMLIKLGVSTLDAALALAAERVKGLMGLRGLSHPADGF</sequence>
<dbReference type="GO" id="GO:0006355">
    <property type="term" value="P:regulation of DNA-templated transcription"/>
    <property type="evidence" value="ECO:0007669"/>
    <property type="project" value="InterPro"/>
</dbReference>
<name>A0A840LBS2_9BURK</name>
<dbReference type="InterPro" id="IPR011006">
    <property type="entry name" value="CheY-like_superfamily"/>
</dbReference>
<evidence type="ECO:0000313" key="2">
    <source>
        <dbReference type="EMBL" id="MBB4845181.1"/>
    </source>
</evidence>
<evidence type="ECO:0000259" key="1">
    <source>
        <dbReference type="SMART" id="SM00421"/>
    </source>
</evidence>
<keyword evidence="2" id="KW-0238">DNA-binding</keyword>
<dbReference type="Gene3D" id="3.40.50.2300">
    <property type="match status" value="1"/>
</dbReference>
<dbReference type="SUPFAM" id="SSF52172">
    <property type="entry name" value="CheY-like"/>
    <property type="match status" value="1"/>
</dbReference>
<reference evidence="2 3" key="1">
    <citation type="submission" date="2020-08" db="EMBL/GenBank/DDBJ databases">
        <title>Functional genomics of gut bacteria from endangered species of beetles.</title>
        <authorList>
            <person name="Carlos-Shanley C."/>
        </authorList>
    </citation>
    <scope>NUCLEOTIDE SEQUENCE [LARGE SCALE GENOMIC DNA]</scope>
    <source>
        <strain evidence="2 3">S00239</strain>
    </source>
</reference>
<dbReference type="RefSeq" id="WP_184302781.1">
    <property type="nucleotide sequence ID" value="NZ_JACHLP010000008.1"/>
</dbReference>
<feature type="domain" description="HTH luxR-type" evidence="1">
    <location>
        <begin position="302"/>
        <end position="359"/>
    </location>
</feature>
<organism evidence="2 3">
    <name type="scientific">Roseateles oligotrophus</name>
    <dbReference type="NCBI Taxonomy" id="1769250"/>
    <lineage>
        <taxon>Bacteria</taxon>
        <taxon>Pseudomonadati</taxon>
        <taxon>Pseudomonadota</taxon>
        <taxon>Betaproteobacteria</taxon>
        <taxon>Burkholderiales</taxon>
        <taxon>Sphaerotilaceae</taxon>
        <taxon>Roseateles</taxon>
    </lineage>
</organism>
<gene>
    <name evidence="2" type="ORF">HNP55_003728</name>
</gene>
<proteinExistence type="predicted"/>
<dbReference type="InterPro" id="IPR000792">
    <property type="entry name" value="Tscrpt_reg_LuxR_C"/>
</dbReference>
<evidence type="ECO:0000313" key="3">
    <source>
        <dbReference type="Proteomes" id="UP000562027"/>
    </source>
</evidence>
<dbReference type="AlphaFoldDB" id="A0A840LBS2"/>